<evidence type="ECO:0000313" key="1">
    <source>
        <dbReference type="EMBL" id="WVZ17484.1"/>
    </source>
</evidence>
<organism evidence="1 2">
    <name type="scientific">Vigna mungo</name>
    <name type="common">Black gram</name>
    <name type="synonym">Phaseolus mungo</name>
    <dbReference type="NCBI Taxonomy" id="3915"/>
    <lineage>
        <taxon>Eukaryota</taxon>
        <taxon>Viridiplantae</taxon>
        <taxon>Streptophyta</taxon>
        <taxon>Embryophyta</taxon>
        <taxon>Tracheophyta</taxon>
        <taxon>Spermatophyta</taxon>
        <taxon>Magnoliopsida</taxon>
        <taxon>eudicotyledons</taxon>
        <taxon>Gunneridae</taxon>
        <taxon>Pentapetalae</taxon>
        <taxon>rosids</taxon>
        <taxon>fabids</taxon>
        <taxon>Fabales</taxon>
        <taxon>Fabaceae</taxon>
        <taxon>Papilionoideae</taxon>
        <taxon>50 kb inversion clade</taxon>
        <taxon>NPAAA clade</taxon>
        <taxon>indigoferoid/millettioid clade</taxon>
        <taxon>Phaseoleae</taxon>
        <taxon>Vigna</taxon>
    </lineage>
</organism>
<reference evidence="1 2" key="1">
    <citation type="journal article" date="2023" name="Life. Sci Alliance">
        <title>Evolutionary insights into 3D genome organization and epigenetic landscape of Vigna mungo.</title>
        <authorList>
            <person name="Junaid A."/>
            <person name="Singh B."/>
            <person name="Bhatia S."/>
        </authorList>
    </citation>
    <scope>NUCLEOTIDE SEQUENCE [LARGE SCALE GENOMIC DNA]</scope>
    <source>
        <strain evidence="1">Urdbean</strain>
    </source>
</reference>
<proteinExistence type="predicted"/>
<accession>A0AAQ3S335</accession>
<dbReference type="AlphaFoldDB" id="A0AAQ3S335"/>
<evidence type="ECO:0000313" key="2">
    <source>
        <dbReference type="Proteomes" id="UP001374535"/>
    </source>
</evidence>
<gene>
    <name evidence="1" type="ORF">V8G54_010466</name>
</gene>
<dbReference type="EMBL" id="CP144698">
    <property type="protein sequence ID" value="WVZ17484.1"/>
    <property type="molecule type" value="Genomic_DNA"/>
</dbReference>
<sequence length="117" mass="13505">MTFNKNLGKAMRDIRLETDALTKKLQTQNLQIDDMHKAIYDKHSRRFEKAMRQVSFLLNISTEGVGFDVMKDVYQGELIPLKDILDEEFEVEVLIEEVVENTIAEGEIVEKEASEEA</sequence>
<dbReference type="Proteomes" id="UP001374535">
    <property type="component" value="Chromosome 3"/>
</dbReference>
<name>A0AAQ3S335_VIGMU</name>
<protein>
    <submittedName>
        <fullName evidence="1">Uncharacterized protein</fullName>
    </submittedName>
</protein>
<keyword evidence="2" id="KW-1185">Reference proteome</keyword>